<accession>A0A0F9E947</accession>
<organism evidence="1">
    <name type="scientific">marine sediment metagenome</name>
    <dbReference type="NCBI Taxonomy" id="412755"/>
    <lineage>
        <taxon>unclassified sequences</taxon>
        <taxon>metagenomes</taxon>
        <taxon>ecological metagenomes</taxon>
    </lineage>
</organism>
<name>A0A0F9E947_9ZZZZ</name>
<dbReference type="AlphaFoldDB" id="A0A0F9E947"/>
<dbReference type="EMBL" id="LAZR01025860">
    <property type="protein sequence ID" value="KKL70568.1"/>
    <property type="molecule type" value="Genomic_DNA"/>
</dbReference>
<protein>
    <submittedName>
        <fullName evidence="1">Uncharacterized protein</fullName>
    </submittedName>
</protein>
<sequence>MKILNLQQIKALSEDDFDDLLKGTINDLNVNGDTYYLDELNNGTYLISRDEFPVEVCLNESVAVKRFEEITS</sequence>
<proteinExistence type="predicted"/>
<gene>
    <name evidence="1" type="ORF">LCGC14_2103670</name>
</gene>
<comment type="caution">
    <text evidence="1">The sequence shown here is derived from an EMBL/GenBank/DDBJ whole genome shotgun (WGS) entry which is preliminary data.</text>
</comment>
<evidence type="ECO:0000313" key="1">
    <source>
        <dbReference type="EMBL" id="KKL70568.1"/>
    </source>
</evidence>
<reference evidence="1" key="1">
    <citation type="journal article" date="2015" name="Nature">
        <title>Complex archaea that bridge the gap between prokaryotes and eukaryotes.</title>
        <authorList>
            <person name="Spang A."/>
            <person name="Saw J.H."/>
            <person name="Jorgensen S.L."/>
            <person name="Zaremba-Niedzwiedzka K."/>
            <person name="Martijn J."/>
            <person name="Lind A.E."/>
            <person name="van Eijk R."/>
            <person name="Schleper C."/>
            <person name="Guy L."/>
            <person name="Ettema T.J."/>
        </authorList>
    </citation>
    <scope>NUCLEOTIDE SEQUENCE</scope>
</reference>